<dbReference type="EMBL" id="LILC01000013">
    <property type="protein sequence ID" value="KOO46039.1"/>
    <property type="molecule type" value="Genomic_DNA"/>
</dbReference>
<dbReference type="PATRIC" id="fig|284581.3.peg.1902"/>
<keyword evidence="1" id="KW-0812">Transmembrane</keyword>
<accession>A0A0M0L4T3</accession>
<sequence length="69" mass="7762">MKKYWYVIASLALFVISFAAWQVSGSLAEKSMTMDETSSLAISSFLLTVFFFFTTLVAPVVGIVKMRRK</sequence>
<dbReference type="OrthoDB" id="10004581at2"/>
<keyword evidence="1" id="KW-0472">Membrane</keyword>
<comment type="caution">
    <text evidence="2">The sequence shown here is derived from an EMBL/GenBank/DDBJ whole genome shotgun (WGS) entry which is preliminary data.</text>
</comment>
<evidence type="ECO:0000313" key="3">
    <source>
        <dbReference type="Proteomes" id="UP000037558"/>
    </source>
</evidence>
<organism evidence="2 3">
    <name type="scientific">Priestia koreensis</name>
    <dbReference type="NCBI Taxonomy" id="284581"/>
    <lineage>
        <taxon>Bacteria</taxon>
        <taxon>Bacillati</taxon>
        <taxon>Bacillota</taxon>
        <taxon>Bacilli</taxon>
        <taxon>Bacillales</taxon>
        <taxon>Bacillaceae</taxon>
        <taxon>Priestia</taxon>
    </lineage>
</organism>
<evidence type="ECO:0000256" key="1">
    <source>
        <dbReference type="SAM" id="Phobius"/>
    </source>
</evidence>
<reference evidence="3" key="1">
    <citation type="submission" date="2015-08" db="EMBL/GenBank/DDBJ databases">
        <title>Fjat-14210 dsm16467.</title>
        <authorList>
            <person name="Liu B."/>
            <person name="Wang J."/>
            <person name="Zhu Y."/>
            <person name="Liu G."/>
            <person name="Chen Q."/>
            <person name="Chen Z."/>
            <person name="Lan J."/>
            <person name="Che J."/>
            <person name="Ge C."/>
            <person name="Shi H."/>
            <person name="Pan Z."/>
            <person name="Liu X."/>
        </authorList>
    </citation>
    <scope>NUCLEOTIDE SEQUENCE [LARGE SCALE GENOMIC DNA]</scope>
    <source>
        <strain evidence="3">DSM 16467</strain>
    </source>
</reference>
<protein>
    <submittedName>
        <fullName evidence="2">Uncharacterized protein</fullName>
    </submittedName>
</protein>
<dbReference type="AlphaFoldDB" id="A0A0M0L4T3"/>
<proteinExistence type="predicted"/>
<gene>
    <name evidence="2" type="ORF">AMD01_09165</name>
</gene>
<feature type="transmembrane region" description="Helical" evidence="1">
    <location>
        <begin position="41"/>
        <end position="64"/>
    </location>
</feature>
<keyword evidence="3" id="KW-1185">Reference proteome</keyword>
<evidence type="ECO:0000313" key="2">
    <source>
        <dbReference type="EMBL" id="KOO46039.1"/>
    </source>
</evidence>
<dbReference type="Proteomes" id="UP000037558">
    <property type="component" value="Unassembled WGS sequence"/>
</dbReference>
<dbReference type="RefSeq" id="WP_053401102.1">
    <property type="nucleotide sequence ID" value="NZ_LILC01000013.1"/>
</dbReference>
<name>A0A0M0L4T3_9BACI</name>
<keyword evidence="1" id="KW-1133">Transmembrane helix</keyword>